<dbReference type="Proteomes" id="UP001141259">
    <property type="component" value="Unassembled WGS sequence"/>
</dbReference>
<protein>
    <submittedName>
        <fullName evidence="3">NACHT domain-containing protein</fullName>
    </submittedName>
</protein>
<dbReference type="EMBL" id="JANYMP010000003">
    <property type="protein sequence ID" value="MCS7476871.1"/>
    <property type="molecule type" value="Genomic_DNA"/>
</dbReference>
<feature type="transmembrane region" description="Helical" evidence="1">
    <location>
        <begin position="501"/>
        <end position="523"/>
    </location>
</feature>
<gene>
    <name evidence="3" type="ORF">NZH93_08385</name>
</gene>
<dbReference type="AlphaFoldDB" id="A0A9X2VHR7"/>
<accession>A0A9X2VHR7</accession>
<feature type="transmembrane region" description="Helical" evidence="1">
    <location>
        <begin position="611"/>
        <end position="629"/>
    </location>
</feature>
<feature type="transmembrane region" description="Helical" evidence="1">
    <location>
        <begin position="585"/>
        <end position="605"/>
    </location>
</feature>
<dbReference type="RefSeq" id="WP_259622384.1">
    <property type="nucleotide sequence ID" value="NZ_JANYMP010000003.1"/>
</dbReference>
<dbReference type="SUPFAM" id="SSF52540">
    <property type="entry name" value="P-loop containing nucleoside triphosphate hydrolases"/>
    <property type="match status" value="1"/>
</dbReference>
<keyword evidence="1" id="KW-1133">Transmembrane helix</keyword>
<feature type="transmembrane region" description="Helical" evidence="1">
    <location>
        <begin position="543"/>
        <end position="564"/>
    </location>
</feature>
<reference evidence="3" key="1">
    <citation type="submission" date="2022-08" db="EMBL/GenBank/DDBJ databases">
        <authorList>
            <person name="Tistechok S."/>
            <person name="Samborskyy M."/>
            <person name="Roman I."/>
        </authorList>
    </citation>
    <scope>NUCLEOTIDE SEQUENCE</scope>
    <source>
        <strain evidence="3">DSM 103496</strain>
    </source>
</reference>
<feature type="transmembrane region" description="Helical" evidence="1">
    <location>
        <begin position="466"/>
        <end position="489"/>
    </location>
</feature>
<keyword evidence="1" id="KW-0472">Membrane</keyword>
<dbReference type="Pfam" id="PF05729">
    <property type="entry name" value="NACHT"/>
    <property type="match status" value="1"/>
</dbReference>
<dbReference type="Gene3D" id="3.40.50.300">
    <property type="entry name" value="P-loop containing nucleotide triphosphate hydrolases"/>
    <property type="match status" value="1"/>
</dbReference>
<evidence type="ECO:0000313" key="3">
    <source>
        <dbReference type="EMBL" id="MCS7476871.1"/>
    </source>
</evidence>
<keyword evidence="4" id="KW-1185">Reference proteome</keyword>
<evidence type="ECO:0000259" key="2">
    <source>
        <dbReference type="Pfam" id="PF05729"/>
    </source>
</evidence>
<organism evidence="3 4">
    <name type="scientific">Umezawaea endophytica</name>
    <dbReference type="NCBI Taxonomy" id="1654476"/>
    <lineage>
        <taxon>Bacteria</taxon>
        <taxon>Bacillati</taxon>
        <taxon>Actinomycetota</taxon>
        <taxon>Actinomycetes</taxon>
        <taxon>Pseudonocardiales</taxon>
        <taxon>Pseudonocardiaceae</taxon>
        <taxon>Umezawaea</taxon>
    </lineage>
</organism>
<evidence type="ECO:0000313" key="4">
    <source>
        <dbReference type="Proteomes" id="UP001141259"/>
    </source>
</evidence>
<comment type="caution">
    <text evidence="3">The sequence shown here is derived from an EMBL/GenBank/DDBJ whole genome shotgun (WGS) entry which is preliminary data.</text>
</comment>
<dbReference type="InterPro" id="IPR007111">
    <property type="entry name" value="NACHT_NTPase"/>
</dbReference>
<feature type="domain" description="NACHT" evidence="2">
    <location>
        <begin position="137"/>
        <end position="289"/>
    </location>
</feature>
<keyword evidence="1" id="KW-0812">Transmembrane</keyword>
<name>A0A9X2VHR7_9PSEU</name>
<evidence type="ECO:0000256" key="1">
    <source>
        <dbReference type="SAM" id="Phobius"/>
    </source>
</evidence>
<dbReference type="InterPro" id="IPR027417">
    <property type="entry name" value="P-loop_NTPase"/>
</dbReference>
<feature type="transmembrane region" description="Helical" evidence="1">
    <location>
        <begin position="680"/>
        <end position="699"/>
    </location>
</feature>
<feature type="transmembrane region" description="Helical" evidence="1">
    <location>
        <begin position="424"/>
        <end position="454"/>
    </location>
</feature>
<proteinExistence type="predicted"/>
<sequence>MDGGGGAERPVVAAHNGVSGVAGGVVVQAGSIAGGVVVTTAARRWWGSAGREASGVDEWTEGLAQGELTLRRREEAQRRVHDPVALPVRWHAAAAEVTDHWANIRRLPAGAVTGPLVVAGRIEQLGEVYRRVPSGRLVILGPAGAGKTVLAGRLALDLLAARQPGQPVPVIVSVGSWNPATTPLNTWLAERIGRDHPGLAVPAGQGGPSRSAAVIEAGRVLPILDGFDEIDPWLHRAALRGLNADPDVPVVITSRVVEYTAAVRDVAVLTAAAVVELDDLTLEDLADYLPRTAAGHRTGTWDPVLRRLRAQPHATGPALVRQVLANPLMVFLARTTYGDNSANDPAELLDTHRFATAQVLQDHLLAAFIPAIYQSDRPGGARRWSADRAHRYLTYLAHHLHRAGTRDVAWWQLRDTIPRRDRTLVFAVLDGLVIGLGFGLVLALTVGVVFAYGLVPGVTTGLAHGLVFGLAATLASGLTVALTAFFTTSLHGRPGCPSRRLVTALGTGLVVGPATSLTLGLMLALAHTVVVDLVHVFAVNIEFVFTVGLAVGLPAGLASGLIGLRAAGPRPTRTRLQLRGRVRCLVGRFVIGFGFGGAVVLAVGYGFAPAVGFGLAAAVAFGLEAPVSAADVVSAAESLARDRRNTIRKVLAVGLPVGLGFGLAGTFAAGILAAVVVGFVSVRVTSAWIYWLVLVRGWLPLTDRLPWRVKDFLTDACLRGVLRQTGAVYQFRHARLQDHLTGGP</sequence>
<feature type="transmembrane region" description="Helical" evidence="1">
    <location>
        <begin position="650"/>
        <end position="674"/>
    </location>
</feature>